<evidence type="ECO:0000256" key="1">
    <source>
        <dbReference type="SAM" id="SignalP"/>
    </source>
</evidence>
<evidence type="ECO:0008006" key="4">
    <source>
        <dbReference type="Google" id="ProtNLM"/>
    </source>
</evidence>
<feature type="signal peptide" evidence="1">
    <location>
        <begin position="1"/>
        <end position="32"/>
    </location>
</feature>
<gene>
    <name evidence="2" type="ORF">Naga_100005g7</name>
</gene>
<dbReference type="Proteomes" id="UP000019335">
    <property type="component" value="Chromosome 11"/>
</dbReference>
<comment type="caution">
    <text evidence="2">The sequence shown here is derived from an EMBL/GenBank/DDBJ whole genome shotgun (WGS) entry which is preliminary data.</text>
</comment>
<proteinExistence type="predicted"/>
<dbReference type="EMBL" id="AZIL01000936">
    <property type="protein sequence ID" value="EWM25455.1"/>
    <property type="molecule type" value="Genomic_DNA"/>
</dbReference>
<organism evidence="2 3">
    <name type="scientific">Nannochloropsis gaditana</name>
    <dbReference type="NCBI Taxonomy" id="72520"/>
    <lineage>
        <taxon>Eukaryota</taxon>
        <taxon>Sar</taxon>
        <taxon>Stramenopiles</taxon>
        <taxon>Ochrophyta</taxon>
        <taxon>Eustigmatophyceae</taxon>
        <taxon>Eustigmatales</taxon>
        <taxon>Monodopsidaceae</taxon>
        <taxon>Nannochloropsis</taxon>
    </lineage>
</organism>
<keyword evidence="3" id="KW-1185">Reference proteome</keyword>
<keyword evidence="1" id="KW-0732">Signal</keyword>
<protein>
    <recommendedName>
        <fullName evidence="4">Secreted protein</fullName>
    </recommendedName>
</protein>
<reference evidence="2 3" key="1">
    <citation type="journal article" date="2014" name="Mol. Plant">
        <title>Chromosome Scale Genome Assembly and Transcriptome Profiling of Nannochloropsis gaditana in Nitrogen Depletion.</title>
        <authorList>
            <person name="Corteggiani Carpinelli E."/>
            <person name="Telatin A."/>
            <person name="Vitulo N."/>
            <person name="Forcato C."/>
            <person name="D'Angelo M."/>
            <person name="Schiavon R."/>
            <person name="Vezzi A."/>
            <person name="Giacometti G.M."/>
            <person name="Morosinotto T."/>
            <person name="Valle G."/>
        </authorList>
    </citation>
    <scope>NUCLEOTIDE SEQUENCE [LARGE SCALE GENOMIC DNA]</scope>
    <source>
        <strain evidence="2 3">B-31</strain>
    </source>
</reference>
<sequence length="106" mass="11883">MRASKKGPPKRDSAYSASYALLLTILFGPGEAAEVTKRRRHKEYRVCTRLDPFCRPQARSAWKASLTSTGSRGYTKLGYCVSKECHKVAGWRLLQKSNLASQYGIL</sequence>
<evidence type="ECO:0000313" key="3">
    <source>
        <dbReference type="Proteomes" id="UP000019335"/>
    </source>
</evidence>
<feature type="chain" id="PRO_5004904181" description="Secreted protein" evidence="1">
    <location>
        <begin position="33"/>
        <end position="106"/>
    </location>
</feature>
<evidence type="ECO:0000313" key="2">
    <source>
        <dbReference type="EMBL" id="EWM25455.1"/>
    </source>
</evidence>
<accession>W7TEN7</accession>
<dbReference type="AlphaFoldDB" id="W7TEN7"/>
<name>W7TEN7_9STRA</name>